<name>A0A6A6C4J0_ZASCE</name>
<evidence type="ECO:0000313" key="3">
    <source>
        <dbReference type="Proteomes" id="UP000799537"/>
    </source>
</evidence>
<dbReference type="AlphaFoldDB" id="A0A6A6C4J0"/>
<evidence type="ECO:0000313" key="2">
    <source>
        <dbReference type="EMBL" id="KAF2162077.1"/>
    </source>
</evidence>
<reference evidence="2" key="1">
    <citation type="journal article" date="2020" name="Stud. Mycol.">
        <title>101 Dothideomycetes genomes: a test case for predicting lifestyles and emergence of pathogens.</title>
        <authorList>
            <person name="Haridas S."/>
            <person name="Albert R."/>
            <person name="Binder M."/>
            <person name="Bloem J."/>
            <person name="Labutti K."/>
            <person name="Salamov A."/>
            <person name="Andreopoulos B."/>
            <person name="Baker S."/>
            <person name="Barry K."/>
            <person name="Bills G."/>
            <person name="Bluhm B."/>
            <person name="Cannon C."/>
            <person name="Castanera R."/>
            <person name="Culley D."/>
            <person name="Daum C."/>
            <person name="Ezra D."/>
            <person name="Gonzalez J."/>
            <person name="Henrissat B."/>
            <person name="Kuo A."/>
            <person name="Liang C."/>
            <person name="Lipzen A."/>
            <person name="Lutzoni F."/>
            <person name="Magnuson J."/>
            <person name="Mondo S."/>
            <person name="Nolan M."/>
            <person name="Ohm R."/>
            <person name="Pangilinan J."/>
            <person name="Park H.-J."/>
            <person name="Ramirez L."/>
            <person name="Alfaro M."/>
            <person name="Sun H."/>
            <person name="Tritt A."/>
            <person name="Yoshinaga Y."/>
            <person name="Zwiers L.-H."/>
            <person name="Turgeon B."/>
            <person name="Goodwin S."/>
            <person name="Spatafora J."/>
            <person name="Crous P."/>
            <person name="Grigoriev I."/>
        </authorList>
    </citation>
    <scope>NUCLEOTIDE SEQUENCE</scope>
    <source>
        <strain evidence="2">ATCC 36951</strain>
    </source>
</reference>
<dbReference type="OrthoDB" id="3691943at2759"/>
<sequence length="125" mass="13371">MVVMLDRESSGELKNPLQHISSPHARIRKKIPLPFTMQFATIFAIAGLLGSAVAAVPAGNVQKRSVEERSMDLFKSTIDDHMSGGEILKRQSAACWLCLASCGFGDGLNCGCCSPGRACESDCPE</sequence>
<dbReference type="RefSeq" id="XP_033662966.1">
    <property type="nucleotide sequence ID" value="XM_033808580.1"/>
</dbReference>
<keyword evidence="3" id="KW-1185">Reference proteome</keyword>
<organism evidence="2 3">
    <name type="scientific">Zasmidium cellare ATCC 36951</name>
    <dbReference type="NCBI Taxonomy" id="1080233"/>
    <lineage>
        <taxon>Eukaryota</taxon>
        <taxon>Fungi</taxon>
        <taxon>Dikarya</taxon>
        <taxon>Ascomycota</taxon>
        <taxon>Pezizomycotina</taxon>
        <taxon>Dothideomycetes</taxon>
        <taxon>Dothideomycetidae</taxon>
        <taxon>Mycosphaerellales</taxon>
        <taxon>Mycosphaerellaceae</taxon>
        <taxon>Zasmidium</taxon>
    </lineage>
</organism>
<dbReference type="Proteomes" id="UP000799537">
    <property type="component" value="Unassembled WGS sequence"/>
</dbReference>
<keyword evidence="1" id="KW-1133">Transmembrane helix</keyword>
<keyword evidence="1" id="KW-0472">Membrane</keyword>
<dbReference type="GeneID" id="54561852"/>
<keyword evidence="1" id="KW-0812">Transmembrane</keyword>
<feature type="transmembrane region" description="Helical" evidence="1">
    <location>
        <begin position="39"/>
        <end position="61"/>
    </location>
</feature>
<gene>
    <name evidence="2" type="ORF">M409DRAFT_27455</name>
</gene>
<protein>
    <submittedName>
        <fullName evidence="2">Uncharacterized protein</fullName>
    </submittedName>
</protein>
<evidence type="ECO:0000256" key="1">
    <source>
        <dbReference type="SAM" id="Phobius"/>
    </source>
</evidence>
<proteinExistence type="predicted"/>
<dbReference type="EMBL" id="ML993615">
    <property type="protein sequence ID" value="KAF2162077.1"/>
    <property type="molecule type" value="Genomic_DNA"/>
</dbReference>
<accession>A0A6A6C4J0</accession>